<reference evidence="3 4" key="1">
    <citation type="submission" date="2024-01" db="EMBL/GenBank/DDBJ databases">
        <title>New evidence supports the origin of RcGTA from prophage.</title>
        <authorList>
            <person name="Xu Y."/>
            <person name="Liu B."/>
            <person name="Chen F."/>
        </authorList>
    </citation>
    <scope>NUCLEOTIDE SEQUENCE [LARGE SCALE GENOMIC DNA]</scope>
    <source>
        <strain evidence="3 4">CBW1107-2</strain>
    </source>
</reference>
<feature type="transmembrane region" description="Helical" evidence="1">
    <location>
        <begin position="227"/>
        <end position="246"/>
    </location>
</feature>
<dbReference type="Pfam" id="PF01757">
    <property type="entry name" value="Acyl_transf_3"/>
    <property type="match status" value="1"/>
</dbReference>
<sequence>MKAGGDAGSLTDSRLTSLLADKWGDVGKLVAVFSLILGGFITAAAIFMPQQAYMVTAEHFKIADGPWRKAFKTDYIRNNALMLYRGNSGSLEVPLKSDFVPAAVEISYYAFENGTAELTLRSGGQEIGHASITTSSLGKQAIGRFTLDGQIIVEDKALTLSVSDTTFRYFSVDHVAFQSSQSPIRIGFLLQSAAACLLLCAALAVAQRFTIRTSVSTKHSWEFIDQLRGVAVLLVLVLHTLGGSGLPGFDSWPYLRKFIYNGHYGVELFYVVSAFTLTLSLLHARAAETYSYRPFLHNRFTRIVPSFAAVFILAMLFRPMIVDAAKPLTTAMVADNLMLAHIFHPASRLLPLNHSVWWSIATEFQFYIFLPLLVMSLAFLARRISPALLWLSFLAAAIGLSIYVETGWPKVLSWSRLSAFYHFDAFAAGIAAAFSFHAWWMAGKVPTAKYVRWFWLAGAGLLVIALSGFPGGIQDIWSNDFVTQNRLERLQVLGAIVLLICYIYFAKEGETTPSLLGTVGTLSFIIYLVHVPALRIARDLLAPYYMGVEELYYLYLLAVGLALSIVIALVLHRVVEVPAARLMKGRKSGPLLAVSTGYAVAFVSLSLYRSLF</sequence>
<evidence type="ECO:0000313" key="4">
    <source>
        <dbReference type="Proteomes" id="UP001559025"/>
    </source>
</evidence>
<feature type="transmembrane region" description="Helical" evidence="1">
    <location>
        <begin position="29"/>
        <end position="48"/>
    </location>
</feature>
<evidence type="ECO:0000313" key="3">
    <source>
        <dbReference type="EMBL" id="MEX4010443.1"/>
    </source>
</evidence>
<feature type="transmembrane region" description="Helical" evidence="1">
    <location>
        <begin position="551"/>
        <end position="571"/>
    </location>
</feature>
<dbReference type="InterPro" id="IPR050879">
    <property type="entry name" value="Acyltransferase_3"/>
</dbReference>
<feature type="transmembrane region" description="Helical" evidence="1">
    <location>
        <begin position="490"/>
        <end position="506"/>
    </location>
</feature>
<feature type="transmembrane region" description="Helical" evidence="1">
    <location>
        <begin position="258"/>
        <end position="282"/>
    </location>
</feature>
<keyword evidence="1" id="KW-1133">Transmembrane helix</keyword>
<feature type="transmembrane region" description="Helical" evidence="1">
    <location>
        <begin position="186"/>
        <end position="206"/>
    </location>
</feature>
<feature type="transmembrane region" description="Helical" evidence="1">
    <location>
        <begin position="356"/>
        <end position="380"/>
    </location>
</feature>
<protein>
    <submittedName>
        <fullName evidence="3">Acyltransferase</fullName>
        <ecNumber evidence="3">2.3.-.-</ecNumber>
    </submittedName>
</protein>
<feature type="domain" description="Acyltransferase 3" evidence="2">
    <location>
        <begin position="222"/>
        <end position="571"/>
    </location>
</feature>
<evidence type="ECO:0000259" key="2">
    <source>
        <dbReference type="Pfam" id="PF01757"/>
    </source>
</evidence>
<feature type="transmembrane region" description="Helical" evidence="1">
    <location>
        <begin position="513"/>
        <end position="531"/>
    </location>
</feature>
<dbReference type="PANTHER" id="PTHR23028">
    <property type="entry name" value="ACETYLTRANSFERASE"/>
    <property type="match status" value="1"/>
</dbReference>
<accession>A0ABV3X0I6</accession>
<feature type="transmembrane region" description="Helical" evidence="1">
    <location>
        <begin position="303"/>
        <end position="321"/>
    </location>
</feature>
<feature type="transmembrane region" description="Helical" evidence="1">
    <location>
        <begin position="453"/>
        <end position="470"/>
    </location>
</feature>
<feature type="transmembrane region" description="Helical" evidence="1">
    <location>
        <begin position="419"/>
        <end position="441"/>
    </location>
</feature>
<keyword evidence="1" id="KW-0472">Membrane</keyword>
<dbReference type="PANTHER" id="PTHR23028:SF53">
    <property type="entry name" value="ACYL_TRANSF_3 DOMAIN-CONTAINING PROTEIN"/>
    <property type="match status" value="1"/>
</dbReference>
<feature type="transmembrane region" description="Helical" evidence="1">
    <location>
        <begin position="387"/>
        <end position="404"/>
    </location>
</feature>
<keyword evidence="4" id="KW-1185">Reference proteome</keyword>
<dbReference type="EMBL" id="JAZHFV010000013">
    <property type="protein sequence ID" value="MEX4010443.1"/>
    <property type="molecule type" value="Genomic_DNA"/>
</dbReference>
<keyword evidence="1" id="KW-0812">Transmembrane</keyword>
<dbReference type="InterPro" id="IPR002656">
    <property type="entry name" value="Acyl_transf_3_dom"/>
</dbReference>
<feature type="transmembrane region" description="Helical" evidence="1">
    <location>
        <begin position="591"/>
        <end position="611"/>
    </location>
</feature>
<gene>
    <name evidence="3" type="ORF">V1479_24335</name>
</gene>
<dbReference type="Proteomes" id="UP001559025">
    <property type="component" value="Unassembled WGS sequence"/>
</dbReference>
<dbReference type="GO" id="GO:0016746">
    <property type="term" value="F:acyltransferase activity"/>
    <property type="evidence" value="ECO:0007669"/>
    <property type="project" value="UniProtKB-KW"/>
</dbReference>
<proteinExistence type="predicted"/>
<keyword evidence="3" id="KW-0808">Transferase</keyword>
<name>A0ABV3X0I6_9HYPH</name>
<evidence type="ECO:0000256" key="1">
    <source>
        <dbReference type="SAM" id="Phobius"/>
    </source>
</evidence>
<dbReference type="EC" id="2.3.-.-" evidence="3"/>
<dbReference type="RefSeq" id="WP_368805128.1">
    <property type="nucleotide sequence ID" value="NZ_JAZHFV010000013.1"/>
</dbReference>
<keyword evidence="3" id="KW-0012">Acyltransferase</keyword>
<organism evidence="3 4">
    <name type="scientific">Neoaquamicrobium sediminum</name>
    <dbReference type="NCBI Taxonomy" id="1849104"/>
    <lineage>
        <taxon>Bacteria</taxon>
        <taxon>Pseudomonadati</taxon>
        <taxon>Pseudomonadota</taxon>
        <taxon>Alphaproteobacteria</taxon>
        <taxon>Hyphomicrobiales</taxon>
        <taxon>Phyllobacteriaceae</taxon>
        <taxon>Neoaquamicrobium</taxon>
    </lineage>
</organism>
<comment type="caution">
    <text evidence="3">The sequence shown here is derived from an EMBL/GenBank/DDBJ whole genome shotgun (WGS) entry which is preliminary data.</text>
</comment>